<dbReference type="InterPro" id="IPR004979">
    <property type="entry name" value="TF_AP2"/>
</dbReference>
<dbReference type="PANTHER" id="PTHR10812">
    <property type="entry name" value="TRANSCRIPTION FACTOR AP-2"/>
    <property type="match status" value="1"/>
</dbReference>
<feature type="compositionally biased region" description="Basic and acidic residues" evidence="7">
    <location>
        <begin position="208"/>
        <end position="219"/>
    </location>
</feature>
<keyword evidence="6" id="KW-0539">Nucleus</keyword>
<feature type="region of interest" description="Disordered" evidence="7">
    <location>
        <begin position="93"/>
        <end position="117"/>
    </location>
</feature>
<evidence type="ECO:0000313" key="9">
    <source>
        <dbReference type="EMBL" id="CAF0824825.1"/>
    </source>
</evidence>
<dbReference type="GO" id="GO:0042127">
    <property type="term" value="P:regulation of cell population proliferation"/>
    <property type="evidence" value="ECO:0007669"/>
    <property type="project" value="TreeGrafter"/>
</dbReference>
<accession>A0A814I495</accession>
<dbReference type="OrthoDB" id="6252992at2759"/>
<gene>
    <name evidence="9" type="ORF">BJG266_LOCUS6466</name>
    <name evidence="10" type="ORF">QVE165_LOCUS15339</name>
    <name evidence="11" type="ORF">QVE165_LOCUS15833</name>
</gene>
<evidence type="ECO:0000313" key="10">
    <source>
        <dbReference type="EMBL" id="CAF1008626.1"/>
    </source>
</evidence>
<feature type="region of interest" description="Disordered" evidence="7">
    <location>
        <begin position="185"/>
        <end position="236"/>
    </location>
</feature>
<evidence type="ECO:0000256" key="5">
    <source>
        <dbReference type="ARBA" id="ARBA00023163"/>
    </source>
</evidence>
<dbReference type="PRINTS" id="PR01748">
    <property type="entry name" value="AP2TNSCPFCT"/>
</dbReference>
<dbReference type="InterPro" id="IPR013854">
    <property type="entry name" value="TF_AP2_C"/>
</dbReference>
<dbReference type="GO" id="GO:0000977">
    <property type="term" value="F:RNA polymerase II transcription regulatory region sequence-specific DNA binding"/>
    <property type="evidence" value="ECO:0007669"/>
    <property type="project" value="TreeGrafter"/>
</dbReference>
<dbReference type="GO" id="GO:0000981">
    <property type="term" value="F:DNA-binding transcription factor activity, RNA polymerase II-specific"/>
    <property type="evidence" value="ECO:0007669"/>
    <property type="project" value="TreeGrafter"/>
</dbReference>
<organism evidence="11 12">
    <name type="scientific">Adineta steineri</name>
    <dbReference type="NCBI Taxonomy" id="433720"/>
    <lineage>
        <taxon>Eukaryota</taxon>
        <taxon>Metazoa</taxon>
        <taxon>Spiralia</taxon>
        <taxon>Gnathifera</taxon>
        <taxon>Rotifera</taxon>
        <taxon>Eurotatoria</taxon>
        <taxon>Bdelloidea</taxon>
        <taxon>Adinetida</taxon>
        <taxon>Adinetidae</taxon>
        <taxon>Adineta</taxon>
    </lineage>
</organism>
<comment type="caution">
    <text evidence="11">The sequence shown here is derived from an EMBL/GenBank/DDBJ whole genome shotgun (WGS) entry which is preliminary data.</text>
</comment>
<evidence type="ECO:0000256" key="7">
    <source>
        <dbReference type="SAM" id="MobiDB-lite"/>
    </source>
</evidence>
<feature type="domain" description="Transcription factor AP-2 C-terminal" evidence="8">
    <location>
        <begin position="434"/>
        <end position="471"/>
    </location>
</feature>
<dbReference type="GO" id="GO:0005634">
    <property type="term" value="C:nucleus"/>
    <property type="evidence" value="ECO:0007669"/>
    <property type="project" value="UniProtKB-SubCell"/>
</dbReference>
<dbReference type="EMBL" id="CAJNOM010000083">
    <property type="protein sequence ID" value="CAF1008626.1"/>
    <property type="molecule type" value="Genomic_DNA"/>
</dbReference>
<evidence type="ECO:0000256" key="4">
    <source>
        <dbReference type="ARBA" id="ARBA00023125"/>
    </source>
</evidence>
<keyword evidence="5" id="KW-0804">Transcription</keyword>
<evidence type="ECO:0000313" key="12">
    <source>
        <dbReference type="Proteomes" id="UP000663832"/>
    </source>
</evidence>
<feature type="domain" description="Transcription factor AP-2 C-terminal" evidence="8">
    <location>
        <begin position="245"/>
        <end position="403"/>
    </location>
</feature>
<protein>
    <recommendedName>
        <fullName evidence="8">Transcription factor AP-2 C-terminal domain-containing protein</fullName>
    </recommendedName>
</protein>
<evidence type="ECO:0000313" key="11">
    <source>
        <dbReference type="EMBL" id="CAF1017944.1"/>
    </source>
</evidence>
<feature type="compositionally biased region" description="Low complexity" evidence="7">
    <location>
        <begin position="397"/>
        <end position="408"/>
    </location>
</feature>
<evidence type="ECO:0000259" key="8">
    <source>
        <dbReference type="Pfam" id="PF03299"/>
    </source>
</evidence>
<feature type="compositionally biased region" description="Low complexity" evidence="7">
    <location>
        <begin position="93"/>
        <end position="108"/>
    </location>
</feature>
<dbReference type="Pfam" id="PF03299">
    <property type="entry name" value="TF_AP-2"/>
    <property type="match status" value="2"/>
</dbReference>
<name>A0A814I495_9BILA</name>
<feature type="compositionally biased region" description="Low complexity" evidence="7">
    <location>
        <begin position="26"/>
        <end position="46"/>
    </location>
</feature>
<feature type="region of interest" description="Disordered" evidence="7">
    <location>
        <begin position="1"/>
        <end position="49"/>
    </location>
</feature>
<dbReference type="Proteomes" id="UP000663877">
    <property type="component" value="Unassembled WGS sequence"/>
</dbReference>
<keyword evidence="12" id="KW-1185">Reference proteome</keyword>
<dbReference type="PANTHER" id="PTHR10812:SF17">
    <property type="entry name" value="TRANSCRIPTION FACTOR AP-2, ISOFORM D"/>
    <property type="match status" value="1"/>
</dbReference>
<reference evidence="11" key="1">
    <citation type="submission" date="2021-02" db="EMBL/GenBank/DDBJ databases">
        <authorList>
            <person name="Nowell W R."/>
        </authorList>
    </citation>
    <scope>NUCLEOTIDE SEQUENCE</scope>
</reference>
<dbReference type="EMBL" id="CAJNOI010000018">
    <property type="protein sequence ID" value="CAF0824825.1"/>
    <property type="molecule type" value="Genomic_DNA"/>
</dbReference>
<feature type="region of interest" description="Disordered" evidence="7">
    <location>
        <begin position="389"/>
        <end position="418"/>
    </location>
</feature>
<feature type="compositionally biased region" description="Low complexity" evidence="7">
    <location>
        <begin position="220"/>
        <end position="236"/>
    </location>
</feature>
<feature type="region of interest" description="Disordered" evidence="7">
    <location>
        <begin position="151"/>
        <end position="173"/>
    </location>
</feature>
<dbReference type="AlphaFoldDB" id="A0A814I495"/>
<keyword evidence="4" id="KW-0238">DNA-binding</keyword>
<keyword evidence="3" id="KW-0805">Transcription regulation</keyword>
<proteinExistence type="inferred from homology"/>
<evidence type="ECO:0000256" key="3">
    <source>
        <dbReference type="ARBA" id="ARBA00023015"/>
    </source>
</evidence>
<dbReference type="Proteomes" id="UP000663832">
    <property type="component" value="Unassembled WGS sequence"/>
</dbReference>
<evidence type="ECO:0000256" key="6">
    <source>
        <dbReference type="ARBA" id="ARBA00023242"/>
    </source>
</evidence>
<evidence type="ECO:0000256" key="1">
    <source>
        <dbReference type="ARBA" id="ARBA00004123"/>
    </source>
</evidence>
<comment type="subcellular location">
    <subcellularLocation>
        <location evidence="1">Nucleus</location>
    </subcellularLocation>
</comment>
<sequence>MPSAFDLIDSGGSNGNGAQTDDTKYGSSPTSSSSSSIGGGPFSTSINSRGGAITDPSFPYFPPPFNPAFAAQFDVHAAASAIEHYPTFNYGTPNGSSTSSSPYGPSTGIHHQHASQSNNTFNTTSYDPYATAYAATAAAARHHHSILDAHHHHHHAVELYSRHSQHHQTSATSLVDHTARILNGAVSNGNAGGDDLQMGESPYHRSSASRDGRRSDPPRDSSSFSSMCSGSGNGNNGSTSPTDYFCSVPGRLALLSSTSKYKVTISEVQRRLAAPECLNASLLGGVLRRAKSKNGGRDLRNKLEKIGVNLPAGRRKAATTTLLTSLVEGEANQLALDFRTVCENDFPTKVTADFVARHHSDPNEISTRRNMVLAAKQLTKEFSDLLKQDRSPVNVASSGNSTNGMSNSRHVPGSSSTSSSLIAHRHLHSIPITLDPHVQDALTNFSLITHGFGSPALSAAVDVFQQYLTEMLKYYEKNYPMFIATTSNSSSSIKNGGGGGID</sequence>
<comment type="similarity">
    <text evidence="2">Belongs to the AP-2 family.</text>
</comment>
<evidence type="ECO:0000256" key="2">
    <source>
        <dbReference type="ARBA" id="ARBA00007770"/>
    </source>
</evidence>
<dbReference type="EMBL" id="CAJNOM010000087">
    <property type="protein sequence ID" value="CAF1017944.1"/>
    <property type="molecule type" value="Genomic_DNA"/>
</dbReference>